<protein>
    <recommendedName>
        <fullName evidence="2">DUF551 domain-containing protein</fullName>
    </recommendedName>
</protein>
<dbReference type="Pfam" id="PF04448">
    <property type="entry name" value="DUF551"/>
    <property type="match status" value="1"/>
</dbReference>
<evidence type="ECO:0000313" key="3">
    <source>
        <dbReference type="EMBL" id="KKM98114.1"/>
    </source>
</evidence>
<organism evidence="3">
    <name type="scientific">marine sediment metagenome</name>
    <dbReference type="NCBI Taxonomy" id="412755"/>
    <lineage>
        <taxon>unclassified sequences</taxon>
        <taxon>metagenomes</taxon>
        <taxon>ecological metagenomes</taxon>
    </lineage>
</organism>
<dbReference type="InterPro" id="IPR007539">
    <property type="entry name" value="DUF551"/>
</dbReference>
<feature type="region of interest" description="Disordered" evidence="1">
    <location>
        <begin position="49"/>
        <end position="69"/>
    </location>
</feature>
<proteinExistence type="predicted"/>
<name>A0A0F9LSE7_9ZZZZ</name>
<dbReference type="EMBL" id="LAZR01005664">
    <property type="protein sequence ID" value="KKM98114.1"/>
    <property type="molecule type" value="Genomic_DNA"/>
</dbReference>
<accession>A0A0F9LSE7</accession>
<evidence type="ECO:0000256" key="1">
    <source>
        <dbReference type="SAM" id="MobiDB-lite"/>
    </source>
</evidence>
<evidence type="ECO:0000259" key="2">
    <source>
        <dbReference type="Pfam" id="PF04448"/>
    </source>
</evidence>
<dbReference type="AlphaFoldDB" id="A0A0F9LSE7"/>
<comment type="caution">
    <text evidence="3">The sequence shown here is derived from an EMBL/GenBank/DDBJ whole genome shotgun (WGS) entry which is preliminary data.</text>
</comment>
<feature type="domain" description="DUF551" evidence="2">
    <location>
        <begin position="5"/>
        <end position="56"/>
    </location>
</feature>
<gene>
    <name evidence="3" type="ORF">LCGC14_1161250</name>
</gene>
<sequence>MAFGKWIRVKERLPQRDQQVLFCGRLGKGLREMCRGAYNSPAWQDLEPTHWMDSPDFPDEYGGERRRNG</sequence>
<reference evidence="3" key="1">
    <citation type="journal article" date="2015" name="Nature">
        <title>Complex archaea that bridge the gap between prokaryotes and eukaryotes.</title>
        <authorList>
            <person name="Spang A."/>
            <person name="Saw J.H."/>
            <person name="Jorgensen S.L."/>
            <person name="Zaremba-Niedzwiedzka K."/>
            <person name="Martijn J."/>
            <person name="Lind A.E."/>
            <person name="van Eijk R."/>
            <person name="Schleper C."/>
            <person name="Guy L."/>
            <person name="Ettema T.J."/>
        </authorList>
    </citation>
    <scope>NUCLEOTIDE SEQUENCE</scope>
</reference>